<proteinExistence type="predicted"/>
<dbReference type="GO" id="GO:0035249">
    <property type="term" value="P:synaptic transmission, glutamatergic"/>
    <property type="evidence" value="ECO:0007669"/>
    <property type="project" value="TreeGrafter"/>
</dbReference>
<sequence length="339" mass="38937">MAAQNGILIPNEVLSDISDFVRVNEVKNLTFVSRTFSAVTAKRLSIINALYTQSTEQLIKTFISTRRQQDLPSRDQSIGEVNVQIELSNCPGTEKQKIAVKVLSVNHLKWQMSENVWRKAFKPWVKVNWIGPYLAVNQRTSLSQAQRTAVTVMTTELNTDEVWAPEFNKPFHFFIDNERELVNHELFFEVMQPLSIGNVKTVGLGVFKLSQLAKQGSYTCSVQLSHRLYINDTGLLILRILSRREYDMIAIYFAYLICNDETFKRNLCYRGPLPEHFYITYELNPKFVRNPRKWLSTYCATPYCATVHIVPLPIVPPDNCATGLLCHRTVVPPLKYRGN</sequence>
<dbReference type="AlphaFoldDB" id="A0AAD4MU12"/>
<dbReference type="InterPro" id="IPR000008">
    <property type="entry name" value="C2_dom"/>
</dbReference>
<gene>
    <name evidence="2" type="ORF">DdX_13211</name>
</gene>
<dbReference type="GO" id="GO:0061789">
    <property type="term" value="P:dense core granule priming"/>
    <property type="evidence" value="ECO:0007669"/>
    <property type="project" value="TreeGrafter"/>
</dbReference>
<dbReference type="GO" id="GO:0030672">
    <property type="term" value="C:synaptic vesicle membrane"/>
    <property type="evidence" value="ECO:0007669"/>
    <property type="project" value="TreeGrafter"/>
</dbReference>
<dbReference type="GO" id="GO:0017075">
    <property type="term" value="F:syntaxin-1 binding"/>
    <property type="evidence" value="ECO:0007669"/>
    <property type="project" value="TreeGrafter"/>
</dbReference>
<dbReference type="PROSITE" id="PS50004">
    <property type="entry name" value="C2"/>
    <property type="match status" value="1"/>
</dbReference>
<dbReference type="InterPro" id="IPR027080">
    <property type="entry name" value="Unc-13"/>
</dbReference>
<reference evidence="2" key="1">
    <citation type="submission" date="2022-01" db="EMBL/GenBank/DDBJ databases">
        <title>Genome Sequence Resource for Two Populations of Ditylenchus destructor, the Migratory Endoparasitic Phytonematode.</title>
        <authorList>
            <person name="Zhang H."/>
            <person name="Lin R."/>
            <person name="Xie B."/>
        </authorList>
    </citation>
    <scope>NUCLEOTIDE SEQUENCE</scope>
    <source>
        <strain evidence="2">BazhouSP</strain>
    </source>
</reference>
<dbReference type="GO" id="GO:0099525">
    <property type="term" value="P:presynaptic dense core vesicle exocytosis"/>
    <property type="evidence" value="ECO:0007669"/>
    <property type="project" value="TreeGrafter"/>
</dbReference>
<dbReference type="PANTHER" id="PTHR10480">
    <property type="entry name" value="PROTEIN UNC-13 HOMOLOG"/>
    <property type="match status" value="1"/>
</dbReference>
<dbReference type="EMBL" id="JAKKPZ010000050">
    <property type="protein sequence ID" value="KAI1706168.1"/>
    <property type="molecule type" value="Genomic_DNA"/>
</dbReference>
<evidence type="ECO:0000313" key="2">
    <source>
        <dbReference type="EMBL" id="KAI1706168.1"/>
    </source>
</evidence>
<dbReference type="PANTHER" id="PTHR10480:SF12">
    <property type="entry name" value="UNC-13, ISOFORM E"/>
    <property type="match status" value="1"/>
</dbReference>
<keyword evidence="3" id="KW-1185">Reference proteome</keyword>
<name>A0AAD4MU12_9BILA</name>
<dbReference type="GO" id="GO:0019992">
    <property type="term" value="F:diacylglycerol binding"/>
    <property type="evidence" value="ECO:0007669"/>
    <property type="project" value="InterPro"/>
</dbReference>
<accession>A0AAD4MU12</accession>
<dbReference type="GO" id="GO:0043195">
    <property type="term" value="C:terminal bouton"/>
    <property type="evidence" value="ECO:0007669"/>
    <property type="project" value="TreeGrafter"/>
</dbReference>
<dbReference type="InterPro" id="IPR035892">
    <property type="entry name" value="C2_domain_sf"/>
</dbReference>
<dbReference type="Proteomes" id="UP001201812">
    <property type="component" value="Unassembled WGS sequence"/>
</dbReference>
<dbReference type="GO" id="GO:0098831">
    <property type="term" value="C:presynaptic active zone cytoplasmic component"/>
    <property type="evidence" value="ECO:0007669"/>
    <property type="project" value="TreeGrafter"/>
</dbReference>
<organism evidence="2 3">
    <name type="scientific">Ditylenchus destructor</name>
    <dbReference type="NCBI Taxonomy" id="166010"/>
    <lineage>
        <taxon>Eukaryota</taxon>
        <taxon>Metazoa</taxon>
        <taxon>Ecdysozoa</taxon>
        <taxon>Nematoda</taxon>
        <taxon>Chromadorea</taxon>
        <taxon>Rhabditida</taxon>
        <taxon>Tylenchina</taxon>
        <taxon>Tylenchomorpha</taxon>
        <taxon>Sphaerularioidea</taxon>
        <taxon>Anguinidae</taxon>
        <taxon>Anguininae</taxon>
        <taxon>Ditylenchus</taxon>
    </lineage>
</organism>
<evidence type="ECO:0000313" key="3">
    <source>
        <dbReference type="Proteomes" id="UP001201812"/>
    </source>
</evidence>
<dbReference type="GO" id="GO:0005516">
    <property type="term" value="F:calmodulin binding"/>
    <property type="evidence" value="ECO:0007669"/>
    <property type="project" value="TreeGrafter"/>
</dbReference>
<dbReference type="GO" id="GO:0016081">
    <property type="term" value="P:synaptic vesicle docking"/>
    <property type="evidence" value="ECO:0007669"/>
    <property type="project" value="TreeGrafter"/>
</dbReference>
<dbReference type="SUPFAM" id="SSF49562">
    <property type="entry name" value="C2 domain (Calcium/lipid-binding domain, CaLB)"/>
    <property type="match status" value="1"/>
</dbReference>
<protein>
    <submittedName>
        <fullName evidence="2">Phorbol ester/diacylglycerol-binding protein unc-13</fullName>
    </submittedName>
</protein>
<dbReference type="GO" id="GO:0042734">
    <property type="term" value="C:presynaptic membrane"/>
    <property type="evidence" value="ECO:0007669"/>
    <property type="project" value="TreeGrafter"/>
</dbReference>
<dbReference type="Gene3D" id="2.60.40.150">
    <property type="entry name" value="C2 domain"/>
    <property type="match status" value="1"/>
</dbReference>
<feature type="domain" description="C2" evidence="1">
    <location>
        <begin position="79"/>
        <end position="222"/>
    </location>
</feature>
<dbReference type="GO" id="GO:0016082">
    <property type="term" value="P:synaptic vesicle priming"/>
    <property type="evidence" value="ECO:0007669"/>
    <property type="project" value="TreeGrafter"/>
</dbReference>
<evidence type="ECO:0000259" key="1">
    <source>
        <dbReference type="PROSITE" id="PS50004"/>
    </source>
</evidence>
<comment type="caution">
    <text evidence="2">The sequence shown here is derived from an EMBL/GenBank/DDBJ whole genome shotgun (WGS) entry which is preliminary data.</text>
</comment>
<dbReference type="GO" id="GO:0031594">
    <property type="term" value="C:neuromuscular junction"/>
    <property type="evidence" value="ECO:0007669"/>
    <property type="project" value="TreeGrafter"/>
</dbReference>